<gene>
    <name evidence="4" type="ORF">D1115_15590</name>
</gene>
<dbReference type="PANTHER" id="PTHR34596">
    <property type="entry name" value="CHITOPORIN"/>
    <property type="match status" value="1"/>
</dbReference>
<dbReference type="Proteomes" id="UP000262832">
    <property type="component" value="Chromosome II"/>
</dbReference>
<evidence type="ECO:0000256" key="3">
    <source>
        <dbReference type="ARBA" id="ARBA00022729"/>
    </source>
</evidence>
<evidence type="ECO:0000256" key="1">
    <source>
        <dbReference type="ARBA" id="ARBA00009075"/>
    </source>
</evidence>
<evidence type="ECO:0000313" key="5">
    <source>
        <dbReference type="Proteomes" id="UP000262832"/>
    </source>
</evidence>
<keyword evidence="3" id="KW-0732">Signal</keyword>
<dbReference type="PANTHER" id="PTHR34596:SF2">
    <property type="entry name" value="CHITOPORIN"/>
    <property type="match status" value="1"/>
</dbReference>
<name>A0ABM6YXI0_9VIBR</name>
<dbReference type="Pfam" id="PF03573">
    <property type="entry name" value="OprD"/>
    <property type="match status" value="1"/>
</dbReference>
<sequence length="502" mass="56695">MWEFLELILEMKEKVCSKAVRNALIAGLVMAPVAGNASVIGDTWEAFTKNDKITIATVNYLKSTEDYVKTKDKSGKTYEEFAYQTEWGQNVGVFYNSGMVPVYGKKVRARLNVGYSHMFKLLDDYTGGVHNWNAGQKIFKSKDCFQSGTQYKCADTEGFGKVPVASATIGWGKGNMEIGRGFFNAGMITTSNPDDATMSSYEGVMFKNLFTNDYGRTVVDGALVNGFMAGNEDEMGSLTGGSNYYDTDPLEYDYLYTARVRHNFDKASVSFGYGEASDYLRRFYTDAWYRHDIDAQTFLRSNFQYYYNRSAGHLWEEDVEKGMAAFDEYASILSYDFTLRRDAVAVMYGYSTVSAPNSVRDDKYGSFSYGFGNAKGYLKLPTTGGYHGFRGDGTDAHVIALQYDLRHFGLQDLVLAYRYHWAERPTLSKHTDYDHFVMGSAEEHVVEIKYEPKAGPLKGFYTNFKQSFFRPDADYAQLEATDPSYKADNTAIKFTLGYSFQL</sequence>
<organism evidence="4 5">
    <name type="scientific">Vibrio alfacsensis</name>
    <dbReference type="NCBI Taxonomy" id="1074311"/>
    <lineage>
        <taxon>Bacteria</taxon>
        <taxon>Pseudomonadati</taxon>
        <taxon>Pseudomonadota</taxon>
        <taxon>Gammaproteobacteria</taxon>
        <taxon>Vibrionales</taxon>
        <taxon>Vibrionaceae</taxon>
        <taxon>Vibrio</taxon>
    </lineage>
</organism>
<evidence type="ECO:0000256" key="2">
    <source>
        <dbReference type="ARBA" id="ARBA00022448"/>
    </source>
</evidence>
<dbReference type="InterPro" id="IPR005318">
    <property type="entry name" value="OM_porin_bac"/>
</dbReference>
<protein>
    <submittedName>
        <fullName evidence="4">Outer membrane porin, OprD family</fullName>
    </submittedName>
</protein>
<accession>A0ABM6YXI0</accession>
<reference evidence="4 5" key="1">
    <citation type="submission" date="2018-08" db="EMBL/GenBank/DDBJ databases">
        <title>Genomic taxonomy of the Vibrionaceae family.</title>
        <authorList>
            <person name="Gomez-Gil B."/>
            <person name="Tanaka M."/>
            <person name="Sawabe T."/>
            <person name="Enciso-Ibarra K."/>
        </authorList>
    </citation>
    <scope>NUCLEOTIDE SEQUENCE [LARGE SCALE GENOMIC DNA]</scope>
    <source>
        <strain evidence="4 5">CAIM 1831</strain>
    </source>
</reference>
<keyword evidence="5" id="KW-1185">Reference proteome</keyword>
<keyword evidence="2" id="KW-0813">Transport</keyword>
<evidence type="ECO:0000313" key="4">
    <source>
        <dbReference type="EMBL" id="AXY02485.1"/>
    </source>
</evidence>
<comment type="similarity">
    <text evidence="1">Belongs to the outer membrane porin (Opr) (TC 1.B.25) family.</text>
</comment>
<dbReference type="InterPro" id="IPR023614">
    <property type="entry name" value="Porin_dom_sf"/>
</dbReference>
<dbReference type="EMBL" id="CP032094">
    <property type="protein sequence ID" value="AXY02485.1"/>
    <property type="molecule type" value="Genomic_DNA"/>
</dbReference>
<proteinExistence type="inferred from homology"/>
<dbReference type="Gene3D" id="2.40.160.10">
    <property type="entry name" value="Porin"/>
    <property type="match status" value="1"/>
</dbReference>